<gene>
    <name evidence="2" type="ORF">M6B38_371945</name>
</gene>
<evidence type="ECO:0000313" key="2">
    <source>
        <dbReference type="EMBL" id="KAJ6826527.1"/>
    </source>
</evidence>
<feature type="region of interest" description="Disordered" evidence="1">
    <location>
        <begin position="282"/>
        <end position="387"/>
    </location>
</feature>
<dbReference type="AlphaFoldDB" id="A0AAX6GDT6"/>
<organism evidence="2 3">
    <name type="scientific">Iris pallida</name>
    <name type="common">Sweet iris</name>
    <dbReference type="NCBI Taxonomy" id="29817"/>
    <lineage>
        <taxon>Eukaryota</taxon>
        <taxon>Viridiplantae</taxon>
        <taxon>Streptophyta</taxon>
        <taxon>Embryophyta</taxon>
        <taxon>Tracheophyta</taxon>
        <taxon>Spermatophyta</taxon>
        <taxon>Magnoliopsida</taxon>
        <taxon>Liliopsida</taxon>
        <taxon>Asparagales</taxon>
        <taxon>Iridaceae</taxon>
        <taxon>Iridoideae</taxon>
        <taxon>Irideae</taxon>
        <taxon>Iris</taxon>
    </lineage>
</organism>
<sequence>MVGVDGVEGLSNCEENEEDRCDQRDCRPGVPEVGVLKPRPPLVVGHAAVLHHVPEQLQVVVLLIVQVRAQAELVEELRHLLVLAELALDDLRLLEQRDVLLRRDEAVHQHRVAREPRPARRVGLLEGHQVAEVGEAGLLYRQQRDLHHAFLLVKHGVHEAHRPLLPPEPDPGLVELGGGGDASRRPLLLLGVVGPGGPAAAAHRRYLPGEDAGQHEEERRRGEAPAPLQLLDHHASEGRLAAPVRSRVEGRVVQMEQVVHGLGLRLVRQVLHLLPRQVGDREVREINPGTKEGTGNSSRGGPGCPTRRTAARGPGTGSGSQAAAGPSGGAGCSSSRRLAPSCSGPCTPSRGTRRGRPRRGPSSRETHRRPYGPARRSSSSLAGRRLR</sequence>
<dbReference type="EMBL" id="JANAVB010020940">
    <property type="protein sequence ID" value="KAJ6826527.1"/>
    <property type="molecule type" value="Genomic_DNA"/>
</dbReference>
<reference evidence="2" key="2">
    <citation type="submission" date="2023-04" db="EMBL/GenBank/DDBJ databases">
        <authorList>
            <person name="Bruccoleri R.E."/>
            <person name="Oakeley E.J."/>
            <person name="Faust A.-M."/>
            <person name="Dessus-Babus S."/>
            <person name="Altorfer M."/>
            <person name="Burckhardt D."/>
            <person name="Oertli M."/>
            <person name="Naumann U."/>
            <person name="Petersen F."/>
            <person name="Wong J."/>
        </authorList>
    </citation>
    <scope>NUCLEOTIDE SEQUENCE</scope>
    <source>
        <strain evidence="2">GSM-AAB239-AS_SAM_17_03QT</strain>
        <tissue evidence="2">Leaf</tissue>
    </source>
</reference>
<keyword evidence="3" id="KW-1185">Reference proteome</keyword>
<name>A0AAX6GDT6_IRIPA</name>
<proteinExistence type="predicted"/>
<reference evidence="2" key="1">
    <citation type="journal article" date="2023" name="GigaByte">
        <title>Genome assembly of the bearded iris, Iris pallida Lam.</title>
        <authorList>
            <person name="Bruccoleri R.E."/>
            <person name="Oakeley E.J."/>
            <person name="Faust A.M.E."/>
            <person name="Altorfer M."/>
            <person name="Dessus-Babus S."/>
            <person name="Burckhardt D."/>
            <person name="Oertli M."/>
            <person name="Naumann U."/>
            <person name="Petersen F."/>
            <person name="Wong J."/>
        </authorList>
    </citation>
    <scope>NUCLEOTIDE SEQUENCE</scope>
    <source>
        <strain evidence="2">GSM-AAB239-AS_SAM_17_03QT</strain>
    </source>
</reference>
<evidence type="ECO:0000256" key="1">
    <source>
        <dbReference type="SAM" id="MobiDB-lite"/>
    </source>
</evidence>
<evidence type="ECO:0000313" key="3">
    <source>
        <dbReference type="Proteomes" id="UP001140949"/>
    </source>
</evidence>
<dbReference type="Proteomes" id="UP001140949">
    <property type="component" value="Unassembled WGS sequence"/>
</dbReference>
<feature type="compositionally biased region" description="Basic residues" evidence="1">
    <location>
        <begin position="351"/>
        <end position="370"/>
    </location>
</feature>
<accession>A0AAX6GDT6</accession>
<protein>
    <submittedName>
        <fullName evidence="2">Pentatricopeptide repeat-containing protein, chloroplastic isoform X1</fullName>
    </submittedName>
</protein>
<feature type="compositionally biased region" description="Low complexity" evidence="1">
    <location>
        <begin position="374"/>
        <end position="387"/>
    </location>
</feature>
<comment type="caution">
    <text evidence="2">The sequence shown here is derived from an EMBL/GenBank/DDBJ whole genome shotgun (WGS) entry which is preliminary data.</text>
</comment>